<protein>
    <recommendedName>
        <fullName evidence="4">Tetratricopeptide repeat protein</fullName>
    </recommendedName>
</protein>
<reference evidence="2 3" key="1">
    <citation type="submission" date="2018-08" db="EMBL/GenBank/DDBJ databases">
        <title>Altererythrobacter sp.Ery1 and Ery12, the genome sequencing of novel strains in genus Alterythrobacter.</title>
        <authorList>
            <person name="Cheng H."/>
            <person name="Wu Y.-H."/>
            <person name="Fang C."/>
            <person name="Xu X.-W."/>
        </authorList>
    </citation>
    <scope>NUCLEOTIDE SEQUENCE [LARGE SCALE GENOMIC DNA]</scope>
    <source>
        <strain evidence="2 3">Ery1</strain>
    </source>
</reference>
<dbReference type="InterPro" id="IPR011990">
    <property type="entry name" value="TPR-like_helical_dom_sf"/>
</dbReference>
<dbReference type="Gene3D" id="1.25.40.10">
    <property type="entry name" value="Tetratricopeptide repeat domain"/>
    <property type="match status" value="2"/>
</dbReference>
<feature type="repeat" description="TPR" evidence="1">
    <location>
        <begin position="120"/>
        <end position="153"/>
    </location>
</feature>
<name>A0A418NJV4_9SPHN</name>
<evidence type="ECO:0000313" key="3">
    <source>
        <dbReference type="Proteomes" id="UP000285092"/>
    </source>
</evidence>
<gene>
    <name evidence="2" type="ORF">D2V04_05865</name>
</gene>
<dbReference type="Proteomes" id="UP000285092">
    <property type="component" value="Unassembled WGS sequence"/>
</dbReference>
<proteinExistence type="predicted"/>
<dbReference type="EMBL" id="QXFK01000014">
    <property type="protein sequence ID" value="RIV79504.1"/>
    <property type="molecule type" value="Genomic_DNA"/>
</dbReference>
<dbReference type="PANTHER" id="PTHR44917:SF1">
    <property type="entry name" value="PROTEIN HIGH CHLOROPHYLL FLUORESCENT 107"/>
    <property type="match status" value="1"/>
</dbReference>
<dbReference type="GO" id="GO:0006397">
    <property type="term" value="P:mRNA processing"/>
    <property type="evidence" value="ECO:0007669"/>
    <property type="project" value="InterPro"/>
</dbReference>
<organism evidence="2 3">
    <name type="scientific">Pelagerythrobacter aerophilus</name>
    <dbReference type="NCBI Taxonomy" id="2306995"/>
    <lineage>
        <taxon>Bacteria</taxon>
        <taxon>Pseudomonadati</taxon>
        <taxon>Pseudomonadota</taxon>
        <taxon>Alphaproteobacteria</taxon>
        <taxon>Sphingomonadales</taxon>
        <taxon>Erythrobacteraceae</taxon>
        <taxon>Pelagerythrobacter</taxon>
    </lineage>
</organism>
<keyword evidence="3" id="KW-1185">Reference proteome</keyword>
<dbReference type="InterPro" id="IPR019734">
    <property type="entry name" value="TPR_rpt"/>
</dbReference>
<dbReference type="GO" id="GO:0003729">
    <property type="term" value="F:mRNA binding"/>
    <property type="evidence" value="ECO:0007669"/>
    <property type="project" value="InterPro"/>
</dbReference>
<evidence type="ECO:0008006" key="4">
    <source>
        <dbReference type="Google" id="ProtNLM"/>
    </source>
</evidence>
<feature type="repeat" description="TPR" evidence="1">
    <location>
        <begin position="86"/>
        <end position="119"/>
    </location>
</feature>
<dbReference type="GO" id="GO:0006417">
    <property type="term" value="P:regulation of translation"/>
    <property type="evidence" value="ECO:0007669"/>
    <property type="project" value="TreeGrafter"/>
</dbReference>
<dbReference type="AlphaFoldDB" id="A0A418NJV4"/>
<keyword evidence="1" id="KW-0802">TPR repeat</keyword>
<dbReference type="SMART" id="SM00028">
    <property type="entry name" value="TPR"/>
    <property type="match status" value="5"/>
</dbReference>
<dbReference type="PROSITE" id="PS50005">
    <property type="entry name" value="TPR"/>
    <property type="match status" value="2"/>
</dbReference>
<comment type="caution">
    <text evidence="2">The sequence shown here is derived from an EMBL/GenBank/DDBJ whole genome shotgun (WGS) entry which is preliminary data.</text>
</comment>
<dbReference type="RefSeq" id="WP_119512336.1">
    <property type="nucleotide sequence ID" value="NZ_QXFK01000014.1"/>
</dbReference>
<evidence type="ECO:0000256" key="1">
    <source>
        <dbReference type="PROSITE-ProRule" id="PRU00339"/>
    </source>
</evidence>
<sequence length="573" mass="60573">MAGFALLTLVACGQGEPQLAPLDAARAALARGDGLNAEIVLRRMLEQGTPRADVAAYLGQAELAQGKVIEARDWLGSGDFSPATRAHGFHMLGVLEMRGGNLPAAGAAFDRALQIDPDDPELWVDIGRLRYLGGEHTLALEASERAVALDPHNPKALWFRGQLDRDVRGMAAALPWFEAALEAAPEDADILADYAATLGESGRAAEMLTAVRRMAEVAPGDPRLYFLQAILAARAGDFDLARGLFSRRGDLDRLSPATALLSGVIDLRSGNPASAAQIFDRLLLSQPDNRRVRQLLAHALHLSGNDRELVYRFGDAALRPDADPYLAATVGRAYEALGERGKAAPLLEKASRAGGPGLAPFATAVPVEIAQARGGATGTDAVTLVRGLIAAERLKEAIAAAEAFRGRFPGSADALGLAGDALLVAGRSDEALEAYRAAAGIRRSWPLTRRMLATYAAQNDRSAAYALLTDQVRAAPRNREAAAMLALLAFDTGRREQGTALLDHALASGGAHDPRLWALKAEADLLQGDVAGARGAAERAYRLQRSDPLARRALARAFTASGSVEAARALAER</sequence>
<dbReference type="Pfam" id="PF13432">
    <property type="entry name" value="TPR_16"/>
    <property type="match status" value="5"/>
</dbReference>
<dbReference type="GO" id="GO:0003727">
    <property type="term" value="F:single-stranded RNA binding"/>
    <property type="evidence" value="ECO:0007669"/>
    <property type="project" value="TreeGrafter"/>
</dbReference>
<evidence type="ECO:0000313" key="2">
    <source>
        <dbReference type="EMBL" id="RIV79504.1"/>
    </source>
</evidence>
<accession>A0A418NJV4</accession>
<dbReference type="OrthoDB" id="7259535at2"/>
<dbReference type="SUPFAM" id="SSF48452">
    <property type="entry name" value="TPR-like"/>
    <property type="match status" value="3"/>
</dbReference>
<dbReference type="InterPro" id="IPR044624">
    <property type="entry name" value="Mbb1-like"/>
</dbReference>
<dbReference type="PANTHER" id="PTHR44917">
    <property type="entry name" value="PROTEIN HIGH CHLOROPHYLL FLUORESCENT 107"/>
    <property type="match status" value="1"/>
</dbReference>